<organism evidence="7 8">
    <name type="scientific">Rhamnella rubrinervis</name>
    <dbReference type="NCBI Taxonomy" id="2594499"/>
    <lineage>
        <taxon>Eukaryota</taxon>
        <taxon>Viridiplantae</taxon>
        <taxon>Streptophyta</taxon>
        <taxon>Embryophyta</taxon>
        <taxon>Tracheophyta</taxon>
        <taxon>Spermatophyta</taxon>
        <taxon>Magnoliopsida</taxon>
        <taxon>eudicotyledons</taxon>
        <taxon>Gunneridae</taxon>
        <taxon>Pentapetalae</taxon>
        <taxon>rosids</taxon>
        <taxon>fabids</taxon>
        <taxon>Rosales</taxon>
        <taxon>Rhamnaceae</taxon>
        <taxon>rhamnoid group</taxon>
        <taxon>Rhamneae</taxon>
        <taxon>Rhamnella</taxon>
    </lineage>
</organism>
<dbReference type="AlphaFoldDB" id="A0A8K0HAK6"/>
<sequence>MADSTTTDPLLCSEYSDLLAPSSQQYSNPIDQHLPSLDSTIESCIGDFGWTQFLQALLVSFAWVFDAHQTFISVFTDAKPSWHCNNYSSCNSINNICGLPKDSWTWDFPKHTSIISDWGLECAGSFMTGLPESSFFVGCLVGGLLLATLADSTLGRKNMLFLGCLVMSISALFTAFSTNIWIYSVLRFVSGFGRATIGTCALVLSTELVGRRWRGQVGVIGFFCFTLGFLSLPAIAYINRGSSWRILYLWTSVPTIIYCIVIHYSVRESPMLGKSGNFPLKFDHTISIVI</sequence>
<dbReference type="Gene3D" id="1.20.1250.20">
    <property type="entry name" value="MFS general substrate transporter like domains"/>
    <property type="match status" value="1"/>
</dbReference>
<dbReference type="InterPro" id="IPR005828">
    <property type="entry name" value="MFS_sugar_transport-like"/>
</dbReference>
<reference evidence="7" key="1">
    <citation type="submission" date="2020-03" db="EMBL/GenBank/DDBJ databases">
        <title>A high-quality chromosome-level genome assembly of a woody plant with both climbing and erect habits, Rhamnella rubrinervis.</title>
        <authorList>
            <person name="Lu Z."/>
            <person name="Yang Y."/>
            <person name="Zhu X."/>
            <person name="Sun Y."/>
        </authorList>
    </citation>
    <scope>NUCLEOTIDE SEQUENCE</scope>
    <source>
        <strain evidence="7">BYM</strain>
        <tissue evidence="7">Leaf</tissue>
    </source>
</reference>
<proteinExistence type="predicted"/>
<evidence type="ECO:0000256" key="2">
    <source>
        <dbReference type="ARBA" id="ARBA00022692"/>
    </source>
</evidence>
<feature type="transmembrane region" description="Helical" evidence="5">
    <location>
        <begin position="188"/>
        <end position="205"/>
    </location>
</feature>
<evidence type="ECO:0000256" key="1">
    <source>
        <dbReference type="ARBA" id="ARBA00004141"/>
    </source>
</evidence>
<evidence type="ECO:0000259" key="6">
    <source>
        <dbReference type="PROSITE" id="PS50850"/>
    </source>
</evidence>
<evidence type="ECO:0000256" key="5">
    <source>
        <dbReference type="SAM" id="Phobius"/>
    </source>
</evidence>
<name>A0A8K0HAK6_9ROSA</name>
<accession>A0A8K0HAK6</accession>
<feature type="domain" description="Major facilitator superfamily (MFS) profile" evidence="6">
    <location>
        <begin position="55"/>
        <end position="290"/>
    </location>
</feature>
<dbReference type="SUPFAM" id="SSF103473">
    <property type="entry name" value="MFS general substrate transporter"/>
    <property type="match status" value="1"/>
</dbReference>
<keyword evidence="2 5" id="KW-0812">Transmembrane</keyword>
<feature type="transmembrane region" description="Helical" evidence="5">
    <location>
        <begin position="159"/>
        <end position="182"/>
    </location>
</feature>
<evidence type="ECO:0000256" key="3">
    <source>
        <dbReference type="ARBA" id="ARBA00022989"/>
    </source>
</evidence>
<dbReference type="GO" id="GO:0016020">
    <property type="term" value="C:membrane"/>
    <property type="evidence" value="ECO:0007669"/>
    <property type="project" value="UniProtKB-SubCell"/>
</dbReference>
<dbReference type="InterPro" id="IPR036259">
    <property type="entry name" value="MFS_trans_sf"/>
</dbReference>
<feature type="transmembrane region" description="Helical" evidence="5">
    <location>
        <begin position="135"/>
        <end position="152"/>
    </location>
</feature>
<comment type="subcellular location">
    <subcellularLocation>
        <location evidence="1">Membrane</location>
        <topology evidence="1">Multi-pass membrane protein</topology>
    </subcellularLocation>
</comment>
<dbReference type="InterPro" id="IPR020846">
    <property type="entry name" value="MFS_dom"/>
</dbReference>
<keyword evidence="8" id="KW-1185">Reference proteome</keyword>
<feature type="transmembrane region" description="Helical" evidence="5">
    <location>
        <begin position="217"/>
        <end position="238"/>
    </location>
</feature>
<comment type="caution">
    <text evidence="7">The sequence shown here is derived from an EMBL/GenBank/DDBJ whole genome shotgun (WGS) entry which is preliminary data.</text>
</comment>
<dbReference type="EMBL" id="VOIH02000004">
    <property type="protein sequence ID" value="KAF3448796.1"/>
    <property type="molecule type" value="Genomic_DNA"/>
</dbReference>
<keyword evidence="3 5" id="KW-1133">Transmembrane helix</keyword>
<dbReference type="PANTHER" id="PTHR24064">
    <property type="entry name" value="SOLUTE CARRIER FAMILY 22 MEMBER"/>
    <property type="match status" value="1"/>
</dbReference>
<dbReference type="OrthoDB" id="5296287at2759"/>
<feature type="transmembrane region" description="Helical" evidence="5">
    <location>
        <begin position="244"/>
        <end position="266"/>
    </location>
</feature>
<gene>
    <name evidence="7" type="ORF">FNV43_RR09509</name>
</gene>
<keyword evidence="4 5" id="KW-0472">Membrane</keyword>
<dbReference type="GO" id="GO:0022857">
    <property type="term" value="F:transmembrane transporter activity"/>
    <property type="evidence" value="ECO:0007669"/>
    <property type="project" value="InterPro"/>
</dbReference>
<dbReference type="Proteomes" id="UP000796880">
    <property type="component" value="Unassembled WGS sequence"/>
</dbReference>
<evidence type="ECO:0000256" key="4">
    <source>
        <dbReference type="ARBA" id="ARBA00023136"/>
    </source>
</evidence>
<dbReference type="Pfam" id="PF00083">
    <property type="entry name" value="Sugar_tr"/>
    <property type="match status" value="1"/>
</dbReference>
<evidence type="ECO:0000313" key="7">
    <source>
        <dbReference type="EMBL" id="KAF3448796.1"/>
    </source>
</evidence>
<dbReference type="PROSITE" id="PS50850">
    <property type="entry name" value="MFS"/>
    <property type="match status" value="1"/>
</dbReference>
<evidence type="ECO:0000313" key="8">
    <source>
        <dbReference type="Proteomes" id="UP000796880"/>
    </source>
</evidence>
<protein>
    <recommendedName>
        <fullName evidence="6">Major facilitator superfamily (MFS) profile domain-containing protein</fullName>
    </recommendedName>
</protein>